<dbReference type="PROSITE" id="PS50125">
    <property type="entry name" value="GUANYLATE_CYCLASE_2"/>
    <property type="match status" value="1"/>
</dbReference>
<evidence type="ECO:0000313" key="3">
    <source>
        <dbReference type="Proteomes" id="UP000179266"/>
    </source>
</evidence>
<organism evidence="2 3">
    <name type="scientific">Candidatus Schekmanbacteria bacterium RBG_13_48_7</name>
    <dbReference type="NCBI Taxonomy" id="1817878"/>
    <lineage>
        <taxon>Bacteria</taxon>
        <taxon>Candidatus Schekmaniibacteriota</taxon>
    </lineage>
</organism>
<reference evidence="2 3" key="1">
    <citation type="journal article" date="2016" name="Nat. Commun.">
        <title>Thousands of microbial genomes shed light on interconnected biogeochemical processes in an aquifer system.</title>
        <authorList>
            <person name="Anantharaman K."/>
            <person name="Brown C.T."/>
            <person name="Hug L.A."/>
            <person name="Sharon I."/>
            <person name="Castelle C.J."/>
            <person name="Probst A.J."/>
            <person name="Thomas B.C."/>
            <person name="Singh A."/>
            <person name="Wilkins M.J."/>
            <person name="Karaoz U."/>
            <person name="Brodie E.L."/>
            <person name="Williams K.H."/>
            <person name="Hubbard S.S."/>
            <person name="Banfield J.F."/>
        </authorList>
    </citation>
    <scope>NUCLEOTIDE SEQUENCE [LARGE SCALE GENOMIC DNA]</scope>
</reference>
<accession>A0A1F7RN33</accession>
<dbReference type="EMBL" id="MGDD01000315">
    <property type="protein sequence ID" value="OGL42578.1"/>
    <property type="molecule type" value="Genomic_DNA"/>
</dbReference>
<dbReference type="GO" id="GO:0009190">
    <property type="term" value="P:cyclic nucleotide biosynthetic process"/>
    <property type="evidence" value="ECO:0007669"/>
    <property type="project" value="InterPro"/>
</dbReference>
<dbReference type="Proteomes" id="UP000179266">
    <property type="component" value="Unassembled WGS sequence"/>
</dbReference>
<evidence type="ECO:0000313" key="2">
    <source>
        <dbReference type="EMBL" id="OGL42578.1"/>
    </source>
</evidence>
<evidence type="ECO:0000259" key="1">
    <source>
        <dbReference type="PROSITE" id="PS50125"/>
    </source>
</evidence>
<protein>
    <recommendedName>
        <fullName evidence="1">Guanylate cyclase domain-containing protein</fullName>
    </recommendedName>
</protein>
<gene>
    <name evidence="2" type="ORF">A2161_05225</name>
</gene>
<dbReference type="AlphaFoldDB" id="A0A1F7RN33"/>
<name>A0A1F7RN33_9BACT</name>
<feature type="domain" description="Guanylate cyclase" evidence="1">
    <location>
        <begin position="12"/>
        <end position="172"/>
    </location>
</feature>
<dbReference type="InterPro" id="IPR001054">
    <property type="entry name" value="A/G_cyclase"/>
</dbReference>
<sequence length="292" mass="34028">MSEIPFATYENWIILGDATDSTLTLNKLSNTKGPDGQLHFPLMNLYNSAFEEIWNEVLIKIKYLGLKGARLANTMGDGFLVLGVPETGIMTSGYQMPLILEFAKKIKYTADEILSKLKQNVNNMAEDKIGNILLKENQNLKMRILISHGNVYESFLHNRYMGDSINYGSKILSYIYRDCIGEPVIFVDNLPNGDNLWLPEIIETFEQYKIRTKPINLDEIDDKYINHYDRVRDPEVYKIPIDRIDLLVGEMKQRLGDNLKHSKDDFVDRVRWFFKNHIHWINEDSFKDYCPF</sequence>
<comment type="caution">
    <text evidence="2">The sequence shown here is derived from an EMBL/GenBank/DDBJ whole genome shotgun (WGS) entry which is preliminary data.</text>
</comment>
<proteinExistence type="predicted"/>
<dbReference type="GO" id="GO:0035556">
    <property type="term" value="P:intracellular signal transduction"/>
    <property type="evidence" value="ECO:0007669"/>
    <property type="project" value="InterPro"/>
</dbReference>